<reference evidence="12" key="1">
    <citation type="submission" date="2024-06" db="EMBL/GenBank/DDBJ databases">
        <title>Diversity, functionality, and evolutionary history of bacterial symbionts in false click beetles (Coleoptera, Throscidae).</title>
        <authorList>
            <person name="Wierz J.C."/>
            <person name="Malm H."/>
            <person name="Kaltenpoth M."/>
            <person name="Engl T."/>
        </authorList>
    </citation>
    <scope>NUCLEOTIDE SEQUENCE</scope>
    <source>
        <strain evidence="12">AspAUS03</strain>
    </source>
</reference>
<proteinExistence type="inferred from homology"/>
<dbReference type="GO" id="GO:0004823">
    <property type="term" value="F:leucine-tRNA ligase activity"/>
    <property type="evidence" value="ECO:0007669"/>
    <property type="project" value="UniProtKB-EC"/>
</dbReference>
<dbReference type="PRINTS" id="PR00985">
    <property type="entry name" value="TRNASYNTHLEU"/>
</dbReference>
<keyword evidence="4 10" id="KW-0436">Ligase</keyword>
<evidence type="ECO:0000256" key="3">
    <source>
        <dbReference type="ARBA" id="ARBA00022490"/>
    </source>
</evidence>
<dbReference type="InterPro" id="IPR001412">
    <property type="entry name" value="aa-tRNA-synth_I_CS"/>
</dbReference>
<dbReference type="InterPro" id="IPR002302">
    <property type="entry name" value="Leu-tRNA-ligase"/>
</dbReference>
<feature type="domain" description="Aminoacyl-tRNA synthetase class Ia" evidence="11">
    <location>
        <begin position="31"/>
        <end position="118"/>
    </location>
</feature>
<dbReference type="SUPFAM" id="SSF52374">
    <property type="entry name" value="Nucleotidylyl transferase"/>
    <property type="match status" value="1"/>
</dbReference>
<name>A0AAU7QSX5_9FLAO</name>
<evidence type="ECO:0000256" key="2">
    <source>
        <dbReference type="ARBA" id="ARBA00013164"/>
    </source>
</evidence>
<evidence type="ECO:0000256" key="5">
    <source>
        <dbReference type="ARBA" id="ARBA00022741"/>
    </source>
</evidence>
<dbReference type="Gene3D" id="3.40.50.620">
    <property type="entry name" value="HUPs"/>
    <property type="match status" value="3"/>
</dbReference>
<keyword evidence="5 10" id="KW-0547">Nucleotide-binding</keyword>
<keyword evidence="7 10" id="KW-0648">Protein biosynthesis</keyword>
<dbReference type="InterPro" id="IPR002300">
    <property type="entry name" value="aa-tRNA-synth_Ia"/>
</dbReference>
<evidence type="ECO:0000256" key="6">
    <source>
        <dbReference type="ARBA" id="ARBA00022840"/>
    </source>
</evidence>
<feature type="domain" description="Aminoacyl-tRNA synthetase class Ia" evidence="11">
    <location>
        <begin position="419"/>
        <end position="580"/>
    </location>
</feature>
<dbReference type="Pfam" id="PF00133">
    <property type="entry name" value="tRNA-synt_1"/>
    <property type="match status" value="3"/>
</dbReference>
<evidence type="ECO:0000256" key="7">
    <source>
        <dbReference type="ARBA" id="ARBA00022917"/>
    </source>
</evidence>
<dbReference type="EC" id="6.1.1.4" evidence="2"/>
<evidence type="ECO:0000256" key="4">
    <source>
        <dbReference type="ARBA" id="ARBA00022598"/>
    </source>
</evidence>
<dbReference type="EMBL" id="CP157897">
    <property type="protein sequence ID" value="XBT18817.1"/>
    <property type="molecule type" value="Genomic_DNA"/>
</dbReference>
<dbReference type="PANTHER" id="PTHR43740:SF2">
    <property type="entry name" value="LEUCINE--TRNA LIGASE, MITOCHONDRIAL"/>
    <property type="match status" value="1"/>
</dbReference>
<evidence type="ECO:0000256" key="8">
    <source>
        <dbReference type="ARBA" id="ARBA00023146"/>
    </source>
</evidence>
<gene>
    <name evidence="12" type="ORF">ABPD24_00660</name>
</gene>
<evidence type="ECO:0000256" key="9">
    <source>
        <dbReference type="ARBA" id="ARBA00030520"/>
    </source>
</evidence>
<dbReference type="InterPro" id="IPR009080">
    <property type="entry name" value="tRNAsynth_Ia_anticodon-bd"/>
</dbReference>
<dbReference type="FunFam" id="3.40.50.620:FF:000060">
    <property type="entry name" value="Leucine--tRNA ligase"/>
    <property type="match status" value="1"/>
</dbReference>
<evidence type="ECO:0000313" key="12">
    <source>
        <dbReference type="EMBL" id="XBT18817.1"/>
    </source>
</evidence>
<protein>
    <recommendedName>
        <fullName evidence="2">leucine--tRNA ligase</fullName>
        <ecNumber evidence="2">6.1.1.4</ecNumber>
    </recommendedName>
    <alternativeName>
        <fullName evidence="9">Leucyl-tRNA synthetase</fullName>
    </alternativeName>
</protein>
<organism evidence="12">
    <name type="scientific">Candidatus Shikimatogenerans sp. AspAUS03</name>
    <dbReference type="NCBI Taxonomy" id="3158563"/>
    <lineage>
        <taxon>Bacteria</taxon>
        <taxon>Pseudomonadati</taxon>
        <taxon>Bacteroidota</taxon>
        <taxon>Flavobacteriia</taxon>
        <taxon>Flavobacteriales</taxon>
        <taxon>Candidatus Shikimatogenerans</taxon>
    </lineage>
</organism>
<dbReference type="InterPro" id="IPR014729">
    <property type="entry name" value="Rossmann-like_a/b/a_fold"/>
</dbReference>
<dbReference type="PANTHER" id="PTHR43740">
    <property type="entry name" value="LEUCYL-TRNA SYNTHETASE"/>
    <property type="match status" value="1"/>
</dbReference>
<evidence type="ECO:0000259" key="11">
    <source>
        <dbReference type="Pfam" id="PF00133"/>
    </source>
</evidence>
<accession>A0AAU7QSX5</accession>
<dbReference type="GO" id="GO:0006429">
    <property type="term" value="P:leucyl-tRNA aminoacylation"/>
    <property type="evidence" value="ECO:0007669"/>
    <property type="project" value="InterPro"/>
</dbReference>
<keyword evidence="8 10" id="KW-0030">Aminoacyl-tRNA synthetase</keyword>
<comment type="similarity">
    <text evidence="1 10">Belongs to the class-I aminoacyl-tRNA synthetase family.</text>
</comment>
<feature type="domain" description="Aminoacyl-tRNA synthetase class Ia" evidence="11">
    <location>
        <begin position="634"/>
        <end position="686"/>
    </location>
</feature>
<evidence type="ECO:0000256" key="1">
    <source>
        <dbReference type="ARBA" id="ARBA00005594"/>
    </source>
</evidence>
<dbReference type="AlphaFoldDB" id="A0AAU7QSX5"/>
<keyword evidence="3" id="KW-0963">Cytoplasm</keyword>
<evidence type="ECO:0000256" key="10">
    <source>
        <dbReference type="RuleBase" id="RU363035"/>
    </source>
</evidence>
<dbReference type="PROSITE" id="PS00178">
    <property type="entry name" value="AA_TRNA_LIGASE_I"/>
    <property type="match status" value="1"/>
</dbReference>
<keyword evidence="6 10" id="KW-0067">ATP-binding</keyword>
<dbReference type="GO" id="GO:0005524">
    <property type="term" value="F:ATP binding"/>
    <property type="evidence" value="ECO:0007669"/>
    <property type="project" value="UniProtKB-KW"/>
</dbReference>
<sequence>MFYNFINIDKKWNNYFYNYIKNKNKNLNIYNKYINKKFYLLNMFPYPSGEGLHVGHTLGYIISDIINRYKIMSNYNTFNPIGFDSFGLPTEYYSFLIKKHPLITTKINIKNFKNQLKKLSIIFNWSNSLYTSNVNYYKWTQYLFIKLFNSWYNYKKKKADSIKNLIIILKKKKYIKYQNKFIKVNWNKINYKKKNFILNKFRLIYKKKSYINWCPKLKTVLSNEEIYKNKSIRGGFNIKLKKLSQWHIKITPYLNRLIKNYKNINLPKNIKILQKKWINKTIWFKIKQIQIFYKKKKKFKVNVYVNNFKIFLKYCNYLIISPLYYNIKLFKIKSIYKLINKNKYWVLKSKYKYLHPNGKLINIYISNYNNIEYNNNIIIINHKIKKDKLFILKNKFKIFKNKNKNNIIKYKILKKKKKFFKLKDIIFSRQKYWGEPIPIYYKKKIPICIKKKYLPLKLPNKYYKSLKKNNKWAWDIKNHKIVNNKYINNKTIFKLDTNIMSSYAGSNWYYLRYLDNKNSKLLFNKKIINKWCPMDIYIGGTEHVTSHLIYLRFITHFLYDLNFINFKEPFKKFINHGLILYNSYYCYINNKNKIFYSKNLEKNKKEKIYIHIKYIKNNNLNIKLFLKKNSIYKKFKFIYNKKFQCYSKLKKMSKSKLNVINPNSIIKKYGTDVYRIYLLFLGPYNKNKIWNISKIKGIKKFLNKIWILFNFKINNLLKLKDFNIKKKKDYLFINKYIFNIIYYIKIKKFNLCISNLMLYLNYIIKLKYYSKYIFKNFLLLLNIFAPNITEEIWEKIFKKSNILNFRLPKFNKKKYIKDNKIILQINSKFKKIIKNKNKIINFKKKQIKLKYFKKYLINKIIKKIIFIKNKIINIITK</sequence>
<dbReference type="SUPFAM" id="SSF47323">
    <property type="entry name" value="Anticodon-binding domain of a subclass of class I aminoacyl-tRNA synthetases"/>
    <property type="match status" value="1"/>
</dbReference>
<dbReference type="Gene3D" id="1.10.730.10">
    <property type="entry name" value="Isoleucyl-tRNA Synthetase, Domain 1"/>
    <property type="match status" value="2"/>
</dbReference>